<comment type="caution">
    <text evidence="1">The sequence shown here is derived from an EMBL/GenBank/DDBJ whole genome shotgun (WGS) entry which is preliminary data.</text>
</comment>
<evidence type="ECO:0000313" key="2">
    <source>
        <dbReference type="Proteomes" id="UP001145114"/>
    </source>
</evidence>
<protein>
    <submittedName>
        <fullName evidence="1">Oxygen-dependent protoporphyrinogen oxidase</fullName>
    </submittedName>
</protein>
<proteinExistence type="predicted"/>
<dbReference type="EMBL" id="JAMZIH010010180">
    <property type="protein sequence ID" value="KAJ1669111.1"/>
    <property type="molecule type" value="Genomic_DNA"/>
</dbReference>
<sequence length="160" mass="16901">MYSFRGGMQTLTDQLTERLANNPNVTLIRGRACEALRYERGLAAAEPSSDDNSGDRERGFSIGLEGGAQIRADYLISALPAAQLGSLFESWTTASPLAPPLPRLVTCSGSSSSSLPYTDVAVVNLVYKGANMAVAQPGFGFLVPRAASREVNALGVVFDS</sequence>
<evidence type="ECO:0000313" key="1">
    <source>
        <dbReference type="EMBL" id="KAJ1669111.1"/>
    </source>
</evidence>
<organism evidence="1 2">
    <name type="scientific">Spiromyces aspiralis</name>
    <dbReference type="NCBI Taxonomy" id="68401"/>
    <lineage>
        <taxon>Eukaryota</taxon>
        <taxon>Fungi</taxon>
        <taxon>Fungi incertae sedis</taxon>
        <taxon>Zoopagomycota</taxon>
        <taxon>Kickxellomycotina</taxon>
        <taxon>Kickxellomycetes</taxon>
        <taxon>Kickxellales</taxon>
        <taxon>Kickxellaceae</taxon>
        <taxon>Spiromyces</taxon>
    </lineage>
</organism>
<dbReference type="Proteomes" id="UP001145114">
    <property type="component" value="Unassembled WGS sequence"/>
</dbReference>
<feature type="non-terminal residue" evidence="1">
    <location>
        <position position="160"/>
    </location>
</feature>
<name>A0ACC1H633_9FUNG</name>
<gene>
    <name evidence="1" type="primary">HEM14_5</name>
    <name evidence="1" type="ORF">EV182_008915</name>
</gene>
<reference evidence="1" key="1">
    <citation type="submission" date="2022-06" db="EMBL/GenBank/DDBJ databases">
        <title>Phylogenomic reconstructions and comparative analyses of Kickxellomycotina fungi.</title>
        <authorList>
            <person name="Reynolds N.K."/>
            <person name="Stajich J.E."/>
            <person name="Barry K."/>
            <person name="Grigoriev I.V."/>
            <person name="Crous P."/>
            <person name="Smith M.E."/>
        </authorList>
    </citation>
    <scope>NUCLEOTIDE SEQUENCE</scope>
    <source>
        <strain evidence="1">RSA 2271</strain>
    </source>
</reference>
<accession>A0ACC1H633</accession>
<keyword evidence="2" id="KW-1185">Reference proteome</keyword>